<dbReference type="Proteomes" id="UP000244336">
    <property type="component" value="Chromosome 8"/>
</dbReference>
<dbReference type="EMBL" id="CM009756">
    <property type="protein sequence ID" value="PUZ45214.1"/>
    <property type="molecule type" value="Genomic_DNA"/>
</dbReference>
<keyword evidence="1" id="KW-0732">Signal</keyword>
<evidence type="ECO:0000313" key="2">
    <source>
        <dbReference type="EMBL" id="PUZ45214.1"/>
    </source>
</evidence>
<dbReference type="InterPro" id="IPR036574">
    <property type="entry name" value="Scorpion_toxin-like_sf"/>
</dbReference>
<accession>A0A2T7CPG3</accession>
<proteinExistence type="predicted"/>
<feature type="signal peptide" evidence="1">
    <location>
        <begin position="1"/>
        <end position="23"/>
    </location>
</feature>
<dbReference type="Gramene" id="PUZ45214">
    <property type="protein sequence ID" value="PUZ45214"/>
    <property type="gene ID" value="GQ55_8G204100"/>
</dbReference>
<dbReference type="OrthoDB" id="10301825at2759"/>
<dbReference type="Gene3D" id="3.30.30.10">
    <property type="entry name" value="Knottin, scorpion toxin-like"/>
    <property type="match status" value="1"/>
</dbReference>
<sequence length="97" mass="10320">MLFNKRTLVGGFTLALLLLSCRAEASSTAPCPMVGTMDCIKDSACRSCCISSGYTDGHCNRNGIWTCVCTKDGSTPGKESLSKKPATLGWRGMGMFN</sequence>
<keyword evidence="3" id="KW-1185">Reference proteome</keyword>
<evidence type="ECO:0000313" key="3">
    <source>
        <dbReference type="Proteomes" id="UP000244336"/>
    </source>
</evidence>
<feature type="chain" id="PRO_5015754544" evidence="1">
    <location>
        <begin position="24"/>
        <end position="97"/>
    </location>
</feature>
<name>A0A2T7CPG3_9POAL</name>
<reference evidence="2 3" key="1">
    <citation type="submission" date="2018-04" db="EMBL/GenBank/DDBJ databases">
        <title>WGS assembly of Panicum hallii var. hallii HAL2.</title>
        <authorList>
            <person name="Lovell J."/>
            <person name="Jenkins J."/>
            <person name="Lowry D."/>
            <person name="Mamidi S."/>
            <person name="Sreedasyam A."/>
            <person name="Weng X."/>
            <person name="Barry K."/>
            <person name="Bonette J."/>
            <person name="Campitelli B."/>
            <person name="Daum C."/>
            <person name="Gordon S."/>
            <person name="Gould B."/>
            <person name="Lipzen A."/>
            <person name="MacQueen A."/>
            <person name="Palacio-Mejia J."/>
            <person name="Plott C."/>
            <person name="Shakirov E."/>
            <person name="Shu S."/>
            <person name="Yoshinaga Y."/>
            <person name="Zane M."/>
            <person name="Rokhsar D."/>
            <person name="Grimwood J."/>
            <person name="Schmutz J."/>
            <person name="Juenger T."/>
        </authorList>
    </citation>
    <scope>NUCLEOTIDE SEQUENCE [LARGE SCALE GENOMIC DNA]</scope>
    <source>
        <strain evidence="3">cv. HAL2</strain>
    </source>
</reference>
<dbReference type="AlphaFoldDB" id="A0A2T7CPG3"/>
<protein>
    <submittedName>
        <fullName evidence="2">Uncharacterized protein</fullName>
    </submittedName>
</protein>
<dbReference type="PROSITE" id="PS51257">
    <property type="entry name" value="PROKAR_LIPOPROTEIN"/>
    <property type="match status" value="1"/>
</dbReference>
<evidence type="ECO:0000256" key="1">
    <source>
        <dbReference type="SAM" id="SignalP"/>
    </source>
</evidence>
<gene>
    <name evidence="2" type="ORF">GQ55_8G204100</name>
</gene>
<organism evidence="2 3">
    <name type="scientific">Panicum hallii var. hallii</name>
    <dbReference type="NCBI Taxonomy" id="1504633"/>
    <lineage>
        <taxon>Eukaryota</taxon>
        <taxon>Viridiplantae</taxon>
        <taxon>Streptophyta</taxon>
        <taxon>Embryophyta</taxon>
        <taxon>Tracheophyta</taxon>
        <taxon>Spermatophyta</taxon>
        <taxon>Magnoliopsida</taxon>
        <taxon>Liliopsida</taxon>
        <taxon>Poales</taxon>
        <taxon>Poaceae</taxon>
        <taxon>PACMAD clade</taxon>
        <taxon>Panicoideae</taxon>
        <taxon>Panicodae</taxon>
        <taxon>Paniceae</taxon>
        <taxon>Panicinae</taxon>
        <taxon>Panicum</taxon>
        <taxon>Panicum sect. Panicum</taxon>
    </lineage>
</organism>